<dbReference type="Gene3D" id="3.60.40.10">
    <property type="entry name" value="PPM-type phosphatase domain"/>
    <property type="match status" value="1"/>
</dbReference>
<dbReference type="PROSITE" id="PS51746">
    <property type="entry name" value="PPM_2"/>
    <property type="match status" value="1"/>
</dbReference>
<proteinExistence type="predicted"/>
<protein>
    <submittedName>
        <fullName evidence="2">Protein phosphatase</fullName>
    </submittedName>
</protein>
<dbReference type="OrthoDB" id="9801841at2"/>
<sequence>MPLALRFAIGSDVGRRRSGNQDSALAGKRLLVVADGMGGHAHGELASSLTVAAFAAMDEALPDDLRELDLTGALVEGIEDAANRLDAGARRDPGSRGMGTTVVALLFDDARIGILHIGDSRIYRLRDGRLTRITHDHTVVQALVDEGRITPEEAAMHPRRSVLLRALQAGNDPDPEVWDDTAVLGDRYLLCSDGATAVLDDELLHQLLSGGDRTPADVVDAVIALANEGGGPDNITCIVADAVEGDDDAAVEPVFAGAAAGASEAV</sequence>
<evidence type="ECO:0000259" key="1">
    <source>
        <dbReference type="PROSITE" id="PS51746"/>
    </source>
</evidence>
<organism evidence="2 3">
    <name type="scientific">Pseudonocardia sulfidoxydans NBRC 16205</name>
    <dbReference type="NCBI Taxonomy" id="1223511"/>
    <lineage>
        <taxon>Bacteria</taxon>
        <taxon>Bacillati</taxon>
        <taxon>Actinomycetota</taxon>
        <taxon>Actinomycetes</taxon>
        <taxon>Pseudonocardiales</taxon>
        <taxon>Pseudonocardiaceae</taxon>
        <taxon>Pseudonocardia</taxon>
    </lineage>
</organism>
<evidence type="ECO:0000313" key="2">
    <source>
        <dbReference type="EMBL" id="GEL23635.1"/>
    </source>
</evidence>
<name>A0A511DFR8_9PSEU</name>
<keyword evidence="3" id="KW-1185">Reference proteome</keyword>
<dbReference type="InterPro" id="IPR001932">
    <property type="entry name" value="PPM-type_phosphatase-like_dom"/>
</dbReference>
<dbReference type="Pfam" id="PF13672">
    <property type="entry name" value="PP2C_2"/>
    <property type="match status" value="1"/>
</dbReference>
<dbReference type="RefSeq" id="WP_147107117.1">
    <property type="nucleotide sequence ID" value="NZ_BJVJ01000022.1"/>
</dbReference>
<gene>
    <name evidence="2" type="ORF">PSU4_25890</name>
</gene>
<dbReference type="AlphaFoldDB" id="A0A511DFR8"/>
<dbReference type="Proteomes" id="UP000321685">
    <property type="component" value="Unassembled WGS sequence"/>
</dbReference>
<evidence type="ECO:0000313" key="3">
    <source>
        <dbReference type="Proteomes" id="UP000321685"/>
    </source>
</evidence>
<dbReference type="EMBL" id="BJVJ01000022">
    <property type="protein sequence ID" value="GEL23635.1"/>
    <property type="molecule type" value="Genomic_DNA"/>
</dbReference>
<feature type="domain" description="PPM-type phosphatase" evidence="1">
    <location>
        <begin position="6"/>
        <end position="242"/>
    </location>
</feature>
<dbReference type="CDD" id="cd00143">
    <property type="entry name" value="PP2Cc"/>
    <property type="match status" value="1"/>
</dbReference>
<dbReference type="SMART" id="SM00331">
    <property type="entry name" value="PP2C_SIG"/>
    <property type="match status" value="1"/>
</dbReference>
<comment type="caution">
    <text evidence="2">The sequence shown here is derived from an EMBL/GenBank/DDBJ whole genome shotgun (WGS) entry which is preliminary data.</text>
</comment>
<dbReference type="SMART" id="SM00332">
    <property type="entry name" value="PP2Cc"/>
    <property type="match status" value="1"/>
</dbReference>
<reference evidence="2 3" key="1">
    <citation type="submission" date="2019-07" db="EMBL/GenBank/DDBJ databases">
        <title>Whole genome shotgun sequence of Pseudonocardia sulfidoxydans NBRC 16205.</title>
        <authorList>
            <person name="Hosoyama A."/>
            <person name="Uohara A."/>
            <person name="Ohji S."/>
            <person name="Ichikawa N."/>
        </authorList>
    </citation>
    <scope>NUCLEOTIDE SEQUENCE [LARGE SCALE GENOMIC DNA]</scope>
    <source>
        <strain evidence="2 3">NBRC 16205</strain>
    </source>
</reference>
<accession>A0A511DFR8</accession>
<dbReference type="InterPro" id="IPR036457">
    <property type="entry name" value="PPM-type-like_dom_sf"/>
</dbReference>
<dbReference type="SUPFAM" id="SSF81606">
    <property type="entry name" value="PP2C-like"/>
    <property type="match status" value="1"/>
</dbReference>